<protein>
    <recommendedName>
        <fullName evidence="3">3-oxoacyl-ACP synthase</fullName>
    </recommendedName>
</protein>
<dbReference type="AlphaFoldDB" id="A0A175R856"/>
<evidence type="ECO:0008006" key="3">
    <source>
        <dbReference type="Google" id="ProtNLM"/>
    </source>
</evidence>
<sequence length="87" mass="9944">MTENKNATQPAWVDPDDAPELTDEWFDRADLHENGVLVRRGRPPVENPKERITLRLDHDIAAALRASGKGWQTRVNDALREWLARSS</sequence>
<reference evidence="1 2" key="1">
    <citation type="journal article" date="2016" name="Front. Microbiol.">
        <title>Genomic Resource of Rice Seed Associated Bacteria.</title>
        <authorList>
            <person name="Midha S."/>
            <person name="Bansal K."/>
            <person name="Sharma S."/>
            <person name="Kumar N."/>
            <person name="Patil P.P."/>
            <person name="Chaudhry V."/>
            <person name="Patil P.B."/>
        </authorList>
    </citation>
    <scope>NUCLEOTIDE SEQUENCE [LARGE SCALE GENOMIC DNA]</scope>
    <source>
        <strain evidence="1 2">NS226</strain>
    </source>
</reference>
<gene>
    <name evidence="1" type="ORF">NS226_15340</name>
</gene>
<evidence type="ECO:0000313" key="2">
    <source>
        <dbReference type="Proteomes" id="UP000078272"/>
    </source>
</evidence>
<dbReference type="InterPro" id="IPR025528">
    <property type="entry name" value="BrnA_antitoxin"/>
</dbReference>
<name>A0A175R856_9HYPH</name>
<dbReference type="Proteomes" id="UP000078272">
    <property type="component" value="Unassembled WGS sequence"/>
</dbReference>
<evidence type="ECO:0000313" key="1">
    <source>
        <dbReference type="EMBL" id="KTQ92662.1"/>
    </source>
</evidence>
<dbReference type="OrthoDB" id="361944at2"/>
<dbReference type="PATRIC" id="fig|401562.3.peg.2774"/>
<comment type="caution">
    <text evidence="1">The sequence shown here is derived from an EMBL/GenBank/DDBJ whole genome shotgun (WGS) entry which is preliminary data.</text>
</comment>
<accession>A0A175R856</accession>
<dbReference type="RefSeq" id="WP_058635697.1">
    <property type="nucleotide sequence ID" value="NZ_LDPZ01000031.1"/>
</dbReference>
<dbReference type="EMBL" id="LDPZ01000031">
    <property type="protein sequence ID" value="KTQ92662.1"/>
    <property type="molecule type" value="Genomic_DNA"/>
</dbReference>
<organism evidence="1 2">
    <name type="scientific">Aureimonas ureilytica</name>
    <dbReference type="NCBI Taxonomy" id="401562"/>
    <lineage>
        <taxon>Bacteria</taxon>
        <taxon>Pseudomonadati</taxon>
        <taxon>Pseudomonadota</taxon>
        <taxon>Alphaproteobacteria</taxon>
        <taxon>Hyphomicrobiales</taxon>
        <taxon>Aurantimonadaceae</taxon>
        <taxon>Aureimonas</taxon>
    </lineage>
</organism>
<dbReference type="Pfam" id="PF14384">
    <property type="entry name" value="BrnA_antitoxin"/>
    <property type="match status" value="1"/>
</dbReference>
<proteinExistence type="predicted"/>